<dbReference type="SUPFAM" id="SSF88723">
    <property type="entry name" value="PIN domain-like"/>
    <property type="match status" value="1"/>
</dbReference>
<gene>
    <name evidence="6" type="ORF">GCM10020367_21090</name>
</gene>
<proteinExistence type="predicted"/>
<keyword evidence="4" id="KW-0460">Magnesium</keyword>
<evidence type="ECO:0000256" key="3">
    <source>
        <dbReference type="ARBA" id="ARBA00022801"/>
    </source>
</evidence>
<evidence type="ECO:0000256" key="1">
    <source>
        <dbReference type="ARBA" id="ARBA00022722"/>
    </source>
</evidence>
<keyword evidence="1" id="KW-0540">Nuclease</keyword>
<sequence>MRLKPGVTLDRAEDELRKAVMAFENAQSSQPYETLWDGYLRAFDQVLRGLEQTFADPDLAGGLMSPAFWNLFQVGGIGPAANRIVLGEVEAQLRVLREAEQDLAELKALAERPGVPVVVDTNVLLRWDQPDHINWRTILKDDGANDPQTRLVVPLVVLDELDRQKYGDGVLARRAATAIRYLDKALANGNAGATVRVKDGVTLEVGGLAMRRSTKDVDMQILLCAADLDQLNPHAGTRVLTGDIGMRLRAAQMGLRTFQLPENHRKPGTAMSDAPSAG</sequence>
<feature type="domain" description="PIN" evidence="5">
    <location>
        <begin position="117"/>
        <end position="259"/>
    </location>
</feature>
<evidence type="ECO:0000313" key="6">
    <source>
        <dbReference type="EMBL" id="GAA3371238.1"/>
    </source>
</evidence>
<evidence type="ECO:0000259" key="5">
    <source>
        <dbReference type="Pfam" id="PF13638"/>
    </source>
</evidence>
<reference evidence="7" key="1">
    <citation type="journal article" date="2019" name="Int. J. Syst. Evol. Microbiol.">
        <title>The Global Catalogue of Microorganisms (GCM) 10K type strain sequencing project: providing services to taxonomists for standard genome sequencing and annotation.</title>
        <authorList>
            <consortium name="The Broad Institute Genomics Platform"/>
            <consortium name="The Broad Institute Genome Sequencing Center for Infectious Disease"/>
            <person name="Wu L."/>
            <person name="Ma J."/>
        </authorList>
    </citation>
    <scope>NUCLEOTIDE SEQUENCE [LARGE SCALE GENOMIC DNA]</scope>
    <source>
        <strain evidence="7">JCM 9651</strain>
    </source>
</reference>
<evidence type="ECO:0000313" key="7">
    <source>
        <dbReference type="Proteomes" id="UP001499990"/>
    </source>
</evidence>
<comment type="caution">
    <text evidence="6">The sequence shown here is derived from an EMBL/GenBank/DDBJ whole genome shotgun (WGS) entry which is preliminary data.</text>
</comment>
<protein>
    <recommendedName>
        <fullName evidence="5">PIN domain-containing protein</fullName>
    </recommendedName>
</protein>
<name>A0ABP6S941_9ACTN</name>
<dbReference type="Gene3D" id="3.40.50.1010">
    <property type="entry name" value="5'-nuclease"/>
    <property type="match status" value="1"/>
</dbReference>
<dbReference type="EMBL" id="BAAAYL010000001">
    <property type="protein sequence ID" value="GAA3371238.1"/>
    <property type="molecule type" value="Genomic_DNA"/>
</dbReference>
<dbReference type="InterPro" id="IPR002716">
    <property type="entry name" value="PIN_dom"/>
</dbReference>
<dbReference type="Pfam" id="PF13638">
    <property type="entry name" value="PIN_4"/>
    <property type="match status" value="1"/>
</dbReference>
<keyword evidence="2" id="KW-0479">Metal-binding</keyword>
<accession>A0ABP6S941</accession>
<dbReference type="RefSeq" id="WP_345036027.1">
    <property type="nucleotide sequence ID" value="NZ_BAAAYL010000001.1"/>
</dbReference>
<keyword evidence="7" id="KW-1185">Reference proteome</keyword>
<dbReference type="Proteomes" id="UP001499990">
    <property type="component" value="Unassembled WGS sequence"/>
</dbReference>
<evidence type="ECO:0000256" key="4">
    <source>
        <dbReference type="ARBA" id="ARBA00022842"/>
    </source>
</evidence>
<dbReference type="PANTHER" id="PTHR16161:SF0">
    <property type="entry name" value="TRANSCRIPTIONAL PROTEIN SWT1"/>
    <property type="match status" value="1"/>
</dbReference>
<organism evidence="6 7">
    <name type="scientific">Streptomyces sannanensis</name>
    <dbReference type="NCBI Taxonomy" id="285536"/>
    <lineage>
        <taxon>Bacteria</taxon>
        <taxon>Bacillati</taxon>
        <taxon>Actinomycetota</taxon>
        <taxon>Actinomycetes</taxon>
        <taxon>Kitasatosporales</taxon>
        <taxon>Streptomycetaceae</taxon>
        <taxon>Streptomyces</taxon>
    </lineage>
</organism>
<keyword evidence="3" id="KW-0378">Hydrolase</keyword>
<dbReference type="InterPro" id="IPR052626">
    <property type="entry name" value="SWT1_Regulator"/>
</dbReference>
<dbReference type="InterPro" id="IPR029060">
    <property type="entry name" value="PIN-like_dom_sf"/>
</dbReference>
<dbReference type="PANTHER" id="PTHR16161">
    <property type="entry name" value="TRANSCRIPTIONAL PROTEIN SWT1"/>
    <property type="match status" value="1"/>
</dbReference>
<evidence type="ECO:0000256" key="2">
    <source>
        <dbReference type="ARBA" id="ARBA00022723"/>
    </source>
</evidence>